<protein>
    <recommendedName>
        <fullName evidence="3">DUF4292 domain-containing protein</fullName>
    </recommendedName>
</protein>
<keyword evidence="2" id="KW-1185">Reference proteome</keyword>
<accession>A0AAU9CGR4</accession>
<dbReference type="AlphaFoldDB" id="A0AAU9CGR4"/>
<name>A0AAU9CGR4_9BACT</name>
<dbReference type="PROSITE" id="PS51257">
    <property type="entry name" value="PROKAR_LIPOPROTEIN"/>
    <property type="match status" value="1"/>
</dbReference>
<reference evidence="1 2" key="1">
    <citation type="submission" date="2021-12" db="EMBL/GenBank/DDBJ databases">
        <title>Genome sequencing of bacteria with rrn-lacking chromosome and rrn-plasmid.</title>
        <authorList>
            <person name="Anda M."/>
            <person name="Iwasaki W."/>
        </authorList>
    </citation>
    <scope>NUCLEOTIDE SEQUENCE [LARGE SCALE GENOMIC DNA]</scope>
    <source>
        <strain evidence="1 2">DSM 100852</strain>
    </source>
</reference>
<evidence type="ECO:0000313" key="2">
    <source>
        <dbReference type="Proteomes" id="UP001348817"/>
    </source>
</evidence>
<gene>
    <name evidence="1" type="ORF">FUAX_03830</name>
</gene>
<proteinExistence type="predicted"/>
<evidence type="ECO:0008006" key="3">
    <source>
        <dbReference type="Google" id="ProtNLM"/>
    </source>
</evidence>
<dbReference type="EMBL" id="AP025314">
    <property type="protein sequence ID" value="BDD07951.1"/>
    <property type="molecule type" value="Genomic_DNA"/>
</dbReference>
<dbReference type="KEGG" id="fax:FUAX_03830"/>
<dbReference type="InterPro" id="IPR025634">
    <property type="entry name" value="DUF4292"/>
</dbReference>
<sequence length="263" mass="30896">MEKFMNSRKLVYGLMAVMLFLTSCKKTLFNFNFLDKESITVNNLDFDYLEMKSKIRFHDGKKLQKASAHMRLRKDSIIWISITPYGIEAARAMFTQDSLVFMDKINKTYFVQHYDELSDKLKVDVDFKLLQGLLVGNTPFPPEKKRRIVRNDENFEILQRASGLDITNVINPTSLKAEKIVVKQRSTGSTLSAEYGDFRFIDKKPKKKRVTYFPFDNSIDMIYYVKDKEVVSTRVLIECTKVQKADKLRFPFKITKKYDRIQK</sequence>
<organism evidence="1 2">
    <name type="scientific">Fulvitalea axinellae</name>
    <dbReference type="NCBI Taxonomy" id="1182444"/>
    <lineage>
        <taxon>Bacteria</taxon>
        <taxon>Pseudomonadati</taxon>
        <taxon>Bacteroidota</taxon>
        <taxon>Cytophagia</taxon>
        <taxon>Cytophagales</taxon>
        <taxon>Persicobacteraceae</taxon>
        <taxon>Fulvitalea</taxon>
    </lineage>
</organism>
<dbReference type="Pfam" id="PF14125">
    <property type="entry name" value="DUF4292"/>
    <property type="match status" value="1"/>
</dbReference>
<dbReference type="Proteomes" id="UP001348817">
    <property type="component" value="Chromosome"/>
</dbReference>
<evidence type="ECO:0000313" key="1">
    <source>
        <dbReference type="EMBL" id="BDD07951.1"/>
    </source>
</evidence>